<feature type="domain" description="Metallo-beta-lactamase" evidence="1">
    <location>
        <begin position="11"/>
        <end position="59"/>
    </location>
</feature>
<dbReference type="InterPro" id="IPR001279">
    <property type="entry name" value="Metallo-B-lactamas"/>
</dbReference>
<dbReference type="PATRIC" id="fig|1339327.3.peg.5000"/>
<protein>
    <submittedName>
        <fullName evidence="2">Metallo-beta-lactamase superfamily protein</fullName>
    </submittedName>
</protein>
<dbReference type="Proteomes" id="UP000022082">
    <property type="component" value="Unassembled WGS sequence"/>
</dbReference>
<dbReference type="PANTHER" id="PTHR47619">
    <property type="entry name" value="METALLO-HYDROLASE YYCJ-RELATED"/>
    <property type="match status" value="1"/>
</dbReference>
<evidence type="ECO:0000259" key="1">
    <source>
        <dbReference type="Pfam" id="PF00753"/>
    </source>
</evidence>
<comment type="caution">
    <text evidence="2">The sequence shown here is derived from an EMBL/GenBank/DDBJ whole genome shotgun (WGS) entry which is preliminary data.</text>
</comment>
<evidence type="ECO:0000313" key="3">
    <source>
        <dbReference type="Proteomes" id="UP000022082"/>
    </source>
</evidence>
<dbReference type="Pfam" id="PF00753">
    <property type="entry name" value="Lactamase_B"/>
    <property type="match status" value="1"/>
</dbReference>
<dbReference type="RefSeq" id="WP_008642485.1">
    <property type="nucleotide sequence ID" value="NZ_JGDJ01000288.1"/>
</dbReference>
<evidence type="ECO:0000313" key="2">
    <source>
        <dbReference type="EMBL" id="EXZ26378.1"/>
    </source>
</evidence>
<dbReference type="GeneID" id="61676413"/>
<dbReference type="AlphaFoldDB" id="A0A015X3U6"/>
<gene>
    <name evidence="2" type="ORF">M136_4515</name>
</gene>
<dbReference type="EMBL" id="JGDJ01000288">
    <property type="protein sequence ID" value="EXZ26378.1"/>
    <property type="molecule type" value="Genomic_DNA"/>
</dbReference>
<dbReference type="InterPro" id="IPR036866">
    <property type="entry name" value="RibonucZ/Hydroxyglut_hydro"/>
</dbReference>
<reference evidence="2 3" key="1">
    <citation type="submission" date="2014-02" db="EMBL/GenBank/DDBJ databases">
        <authorList>
            <person name="Sears C."/>
            <person name="Carroll K."/>
            <person name="Sack B.R."/>
            <person name="Qadri F."/>
            <person name="Myers L.L."/>
            <person name="Chung G.-T."/>
            <person name="Escheverria P."/>
            <person name="Fraser C.M."/>
            <person name="Sadzewicz L."/>
            <person name="Shefchek K.A."/>
            <person name="Tallon L."/>
            <person name="Das S.P."/>
            <person name="Daugherty S."/>
            <person name="Mongodin E.F."/>
        </authorList>
    </citation>
    <scope>NUCLEOTIDE SEQUENCE [LARGE SCALE GENOMIC DNA]</scope>
    <source>
        <strain evidence="2 3">S36L11</strain>
    </source>
</reference>
<accession>A0A015X3U6</accession>
<dbReference type="InterPro" id="IPR052533">
    <property type="entry name" value="WalJ/YycJ-like"/>
</dbReference>
<name>A0A015X3U6_BACFG</name>
<proteinExistence type="predicted"/>
<dbReference type="Gene3D" id="3.60.15.10">
    <property type="entry name" value="Ribonuclease Z/Hydroxyacylglutathione hydrolase-like"/>
    <property type="match status" value="1"/>
</dbReference>
<organism evidence="2 3">
    <name type="scientific">Bacteroides fragilis str. S36L11</name>
    <dbReference type="NCBI Taxonomy" id="1339327"/>
    <lineage>
        <taxon>Bacteria</taxon>
        <taxon>Pseudomonadati</taxon>
        <taxon>Bacteroidota</taxon>
        <taxon>Bacteroidia</taxon>
        <taxon>Bacteroidales</taxon>
        <taxon>Bacteroidaceae</taxon>
        <taxon>Bacteroides</taxon>
    </lineage>
</organism>
<sequence>MKLIVLGSSSSGNCYILDNGNEALIIEAGIRFQEVKKALDFNLRKVVGCVVTHAHNDHAKYIKAMVDSGFHTLALREVWTAKGVWDSRSLVVKEGKGYKMGNFKVLPFPACHDVPCVGYLIDHPDMGKMVFLTDSCMCEYQFKGLNHVLIECNYSDKKLIEAITAGRTLPSQRERLLTSHMELTTCKGFLEANDLSHVSEIVLLHLSENNSDEPYFISEVERHTGKVVYAAKPGLTIDLDRT</sequence>
<dbReference type="PANTHER" id="PTHR47619:SF1">
    <property type="entry name" value="EXODEOXYRIBONUCLEASE WALJ"/>
    <property type="match status" value="1"/>
</dbReference>
<dbReference type="SUPFAM" id="SSF56281">
    <property type="entry name" value="Metallo-hydrolase/oxidoreductase"/>
    <property type="match status" value="1"/>
</dbReference>